<dbReference type="Proteomes" id="UP001632037">
    <property type="component" value="Unassembled WGS sequence"/>
</dbReference>
<organism evidence="3 4">
    <name type="scientific">Phytophthora oleae</name>
    <dbReference type="NCBI Taxonomy" id="2107226"/>
    <lineage>
        <taxon>Eukaryota</taxon>
        <taxon>Sar</taxon>
        <taxon>Stramenopiles</taxon>
        <taxon>Oomycota</taxon>
        <taxon>Peronosporomycetes</taxon>
        <taxon>Peronosporales</taxon>
        <taxon>Peronosporaceae</taxon>
        <taxon>Phytophthora</taxon>
    </lineage>
</organism>
<name>A0ABD3F2U7_9STRA</name>
<feature type="chain" id="PRO_5044890196" description="Jacalin-type lectin domain-containing protein" evidence="1">
    <location>
        <begin position="22"/>
        <end position="203"/>
    </location>
</feature>
<dbReference type="SUPFAM" id="SSF51101">
    <property type="entry name" value="Mannose-binding lectins"/>
    <property type="match status" value="1"/>
</dbReference>
<dbReference type="Gene3D" id="2.100.10.30">
    <property type="entry name" value="Jacalin-like lectin domain"/>
    <property type="match status" value="1"/>
</dbReference>
<evidence type="ECO:0000256" key="1">
    <source>
        <dbReference type="SAM" id="SignalP"/>
    </source>
</evidence>
<evidence type="ECO:0000313" key="4">
    <source>
        <dbReference type="Proteomes" id="UP001632037"/>
    </source>
</evidence>
<dbReference type="InterPro" id="IPR036404">
    <property type="entry name" value="Jacalin-like_lectin_dom_sf"/>
</dbReference>
<dbReference type="EMBL" id="JBIMZQ010000046">
    <property type="protein sequence ID" value="KAL3659449.1"/>
    <property type="molecule type" value="Genomic_DNA"/>
</dbReference>
<feature type="domain" description="Jacalin-type lectin" evidence="2">
    <location>
        <begin position="63"/>
        <end position="197"/>
    </location>
</feature>
<gene>
    <name evidence="3" type="ORF">V7S43_015441</name>
</gene>
<keyword evidence="4" id="KW-1185">Reference proteome</keyword>
<proteinExistence type="predicted"/>
<evidence type="ECO:0000313" key="3">
    <source>
        <dbReference type="EMBL" id="KAL3659449.1"/>
    </source>
</evidence>
<dbReference type="Pfam" id="PF01419">
    <property type="entry name" value="Jacalin"/>
    <property type="match status" value="1"/>
</dbReference>
<dbReference type="InterPro" id="IPR001229">
    <property type="entry name" value="Jacalin-like_lectin_dom"/>
</dbReference>
<keyword evidence="1" id="KW-0732">Signal</keyword>
<sequence length="203" mass="21303">MAKFFFHVLALVLLVTSSASAHTQLDFGKLATDIKNYVKANTTEAPTTESTPLPPLLSGTVFGATDGAADEIRDAVEPGEIVRGVTIRTGERVNGVSIIHQDLSGNPETLTNDSDMGGEPQTLWLGSGEYFTTIEAHTGEKDGRKSIFFIKLTSSLGNSISGGTPTDDIGTETAQEGYQLGGFVGGLGDEIESIGAIWAAIKP</sequence>
<protein>
    <recommendedName>
        <fullName evidence="2">Jacalin-type lectin domain-containing protein</fullName>
    </recommendedName>
</protein>
<feature type="signal peptide" evidence="1">
    <location>
        <begin position="1"/>
        <end position="21"/>
    </location>
</feature>
<dbReference type="AlphaFoldDB" id="A0ABD3F2U7"/>
<comment type="caution">
    <text evidence="3">The sequence shown here is derived from an EMBL/GenBank/DDBJ whole genome shotgun (WGS) entry which is preliminary data.</text>
</comment>
<accession>A0ABD3F2U7</accession>
<evidence type="ECO:0000259" key="2">
    <source>
        <dbReference type="Pfam" id="PF01419"/>
    </source>
</evidence>
<reference evidence="3 4" key="1">
    <citation type="submission" date="2024-09" db="EMBL/GenBank/DDBJ databases">
        <title>Genome sequencing and assembly of Phytophthora oleae, isolate VK10A, causative agent of rot of olive drupes.</title>
        <authorList>
            <person name="Conti Taguali S."/>
            <person name="Riolo M."/>
            <person name="La Spada F."/>
            <person name="Cacciola S.O."/>
            <person name="Dionisio G."/>
        </authorList>
    </citation>
    <scope>NUCLEOTIDE SEQUENCE [LARGE SCALE GENOMIC DNA]</scope>
    <source>
        <strain evidence="3 4">VK10A</strain>
    </source>
</reference>